<protein>
    <recommendedName>
        <fullName evidence="4">DUF4920 domain-containing protein</fullName>
    </recommendedName>
</protein>
<dbReference type="EMBL" id="CP027806">
    <property type="protein sequence ID" value="AXJ00364.1"/>
    <property type="molecule type" value="Genomic_DNA"/>
</dbReference>
<dbReference type="PROSITE" id="PS51257">
    <property type="entry name" value="PROKAR_LIPOPROTEIN"/>
    <property type="match status" value="1"/>
</dbReference>
<dbReference type="InterPro" id="IPR032577">
    <property type="entry name" value="DUF4920"/>
</dbReference>
<dbReference type="Pfam" id="PF16267">
    <property type="entry name" value="DUF4920"/>
    <property type="match status" value="1"/>
</dbReference>
<gene>
    <name evidence="2" type="ORF">CYPRO_1099</name>
</gene>
<evidence type="ECO:0000313" key="3">
    <source>
        <dbReference type="Proteomes" id="UP000254808"/>
    </source>
</evidence>
<evidence type="ECO:0000313" key="2">
    <source>
        <dbReference type="EMBL" id="AXJ00364.1"/>
    </source>
</evidence>
<dbReference type="OrthoDB" id="129527at2"/>
<dbReference type="AlphaFoldDB" id="A0A345UIR2"/>
<reference evidence="2 3" key="1">
    <citation type="submission" date="2018-03" db="EMBL/GenBank/DDBJ databases">
        <title>Phenotypic and genomic properties of Cyclonatronum proteinivorum gen. nov., sp. nov., a haloalkaliphilic bacteroidete from soda lakes possessing Na+-translocating rhodopsin.</title>
        <authorList>
            <person name="Toshchakov S.V."/>
            <person name="Korzhenkov A."/>
            <person name="Samarov N.I."/>
            <person name="Kublanov I.V."/>
            <person name="Muntyan M.S."/>
            <person name="Sorokin D.Y."/>
        </authorList>
    </citation>
    <scope>NUCLEOTIDE SEQUENCE [LARGE SCALE GENOMIC DNA]</scope>
    <source>
        <strain evidence="2 3">Omega</strain>
    </source>
</reference>
<feature type="chain" id="PRO_5016566780" description="DUF4920 domain-containing protein" evidence="1">
    <location>
        <begin position="26"/>
        <end position="164"/>
    </location>
</feature>
<feature type="signal peptide" evidence="1">
    <location>
        <begin position="1"/>
        <end position="25"/>
    </location>
</feature>
<accession>A0A345UIR2</accession>
<sequence>MIKYAYLLILFTALIAAACSSDTSADYSAAPEATETETVFGAPFTPAAYLTADELLPLITDEESELMQVSAEVTEVCQTKGCWLVMQTSDGQPIRVTFKDYAYFVPKDLAGQRVLMEGVSWKEITSVAHQQHYLEDAYASEEEIAAITEPKTGYYFEATGVVIL</sequence>
<name>A0A345UIR2_9BACT</name>
<dbReference type="Proteomes" id="UP000254808">
    <property type="component" value="Chromosome"/>
</dbReference>
<keyword evidence="3" id="KW-1185">Reference proteome</keyword>
<evidence type="ECO:0000256" key="1">
    <source>
        <dbReference type="SAM" id="SignalP"/>
    </source>
</evidence>
<keyword evidence="1" id="KW-0732">Signal</keyword>
<dbReference type="RefSeq" id="WP_114983636.1">
    <property type="nucleotide sequence ID" value="NZ_CP027806.1"/>
</dbReference>
<dbReference type="KEGG" id="cprv:CYPRO_1099"/>
<evidence type="ECO:0008006" key="4">
    <source>
        <dbReference type="Google" id="ProtNLM"/>
    </source>
</evidence>
<proteinExistence type="predicted"/>
<organism evidence="2 3">
    <name type="scientific">Cyclonatronum proteinivorum</name>
    <dbReference type="NCBI Taxonomy" id="1457365"/>
    <lineage>
        <taxon>Bacteria</taxon>
        <taxon>Pseudomonadati</taxon>
        <taxon>Balneolota</taxon>
        <taxon>Balneolia</taxon>
        <taxon>Balneolales</taxon>
        <taxon>Cyclonatronaceae</taxon>
        <taxon>Cyclonatronum</taxon>
    </lineage>
</organism>